<dbReference type="Proteomes" id="UP000623687">
    <property type="component" value="Unassembled WGS sequence"/>
</dbReference>
<keyword evidence="3" id="KW-1185">Reference proteome</keyword>
<accession>A0A8H6ZIU1</accession>
<dbReference type="AlphaFoldDB" id="A0A8H6ZIU1"/>
<protein>
    <submittedName>
        <fullName evidence="2">Uncharacterized protein</fullName>
    </submittedName>
</protein>
<dbReference type="OrthoDB" id="2803783at2759"/>
<evidence type="ECO:0000256" key="1">
    <source>
        <dbReference type="SAM" id="MobiDB-lite"/>
    </source>
</evidence>
<reference evidence="2" key="1">
    <citation type="submission" date="2019-07" db="EMBL/GenBank/DDBJ databases">
        <authorList>
            <person name="Palmer J.M."/>
        </authorList>
    </citation>
    <scope>NUCLEOTIDE SEQUENCE</scope>
    <source>
        <strain evidence="2">PC9</strain>
    </source>
</reference>
<evidence type="ECO:0000313" key="2">
    <source>
        <dbReference type="EMBL" id="KAF7420954.1"/>
    </source>
</evidence>
<sequence length="724" mass="80720">MGRKWTTKDQEEFLTGWGPRYKQASEKKNYMFFWDDLFSAWFIVFPKAVAADVVNIAPELWSPEQQETAQKGILQRKAQLRDWFRNHMRPDCRVDSPGYIRKLVKLHEQKNTGKRSRKATEMYSARFYQGSDTQKTVQKRLRDEAPRDSARELIQETKAEKSSRRMKIYGAEIMAAWKGATEEQTSEVLVALDESRMRRMSEEDNDPMPDDQQEGLRRLPRLMDVAAKEMHDVSGWYFTILSGGRGAAGVVQTASFHLGQTRNGVDFEHAYSDFNEVVMKPWTSFVRNLCGESGAQVPASEGSTLEHVPNQGSVGPPSPSSRSPIPRPPIPQEGLVGNGHRTPQMAQPEGGTDGTARTPTPTPPSGDGSENVSPRHSEGEVAQAEPQASNSPPPENAPSSTSGGREDGPVRAEPQLPHSSSPPPARSPPPENTNDRRRSPSHDATVEHNMTLRASQGLRPDSWLQQALKRLRATEGPDWREAVDLWEGIERNQLEKAQPEGTKQRFSTVNRPPQIARWFAYGRNFTTDPDISDIAQYEQELLTWWAYLQPEWRTSTDPLPLPLYHTPEGQNWSVLKVTGSNGLLIVMMAFAWWGKAVGLSPLWLTATADLKHTLKALANLCEETGSVPRRSTIKERRGAGTNIGKENSTLAGRRRKQAEAAPLARVSSKRRKQADPPTVPPTRVTRSSAVHKVDDGTVDGLGTNAIEESTISQYYLTTGLTVEA</sequence>
<name>A0A8H6ZIU1_PLEOS</name>
<dbReference type="EMBL" id="JACETU010000009">
    <property type="protein sequence ID" value="KAF7420954.1"/>
    <property type="molecule type" value="Genomic_DNA"/>
</dbReference>
<feature type="region of interest" description="Disordered" evidence="1">
    <location>
        <begin position="294"/>
        <end position="456"/>
    </location>
</feature>
<feature type="compositionally biased region" description="Basic and acidic residues" evidence="1">
    <location>
        <begin position="433"/>
        <end position="446"/>
    </location>
</feature>
<organism evidence="2 3">
    <name type="scientific">Pleurotus ostreatus</name>
    <name type="common">Oyster mushroom</name>
    <name type="synonym">White-rot fungus</name>
    <dbReference type="NCBI Taxonomy" id="5322"/>
    <lineage>
        <taxon>Eukaryota</taxon>
        <taxon>Fungi</taxon>
        <taxon>Dikarya</taxon>
        <taxon>Basidiomycota</taxon>
        <taxon>Agaricomycotina</taxon>
        <taxon>Agaricomycetes</taxon>
        <taxon>Agaricomycetidae</taxon>
        <taxon>Agaricales</taxon>
        <taxon>Pleurotineae</taxon>
        <taxon>Pleurotaceae</taxon>
        <taxon>Pleurotus</taxon>
    </lineage>
</organism>
<dbReference type="GeneID" id="59381291"/>
<comment type="caution">
    <text evidence="2">The sequence shown here is derived from an EMBL/GenBank/DDBJ whole genome shotgun (WGS) entry which is preliminary data.</text>
</comment>
<gene>
    <name evidence="2" type="ORF">PC9H_011473</name>
</gene>
<dbReference type="VEuPathDB" id="FungiDB:PC9H_011473"/>
<dbReference type="RefSeq" id="XP_036626812.1">
    <property type="nucleotide sequence ID" value="XM_036780957.1"/>
</dbReference>
<feature type="region of interest" description="Disordered" evidence="1">
    <location>
        <begin position="628"/>
        <end position="688"/>
    </location>
</feature>
<proteinExistence type="predicted"/>
<feature type="compositionally biased region" description="Pro residues" evidence="1">
    <location>
        <begin position="420"/>
        <end position="431"/>
    </location>
</feature>
<evidence type="ECO:0000313" key="3">
    <source>
        <dbReference type="Proteomes" id="UP000623687"/>
    </source>
</evidence>